<dbReference type="RefSeq" id="WP_394804410.1">
    <property type="nucleotide sequence ID" value="NZ_BSOH01000020.1"/>
</dbReference>
<gene>
    <name evidence="2" type="ORF">GCM10007940_28720</name>
</gene>
<name>A0AA37SPE1_9BACT</name>
<evidence type="ECO:0000313" key="2">
    <source>
        <dbReference type="EMBL" id="GLR18256.1"/>
    </source>
</evidence>
<dbReference type="Gene3D" id="3.30.2310.20">
    <property type="entry name" value="RelE-like"/>
    <property type="match status" value="1"/>
</dbReference>
<sequence length="98" mass="11698">MALKIIWNKRALNNFNKILDYLEHSFGEQTAKSFVVRSYNIIEQLSENPNLGSLELKAKNIRGILISKHNRLFYRLTEEEIILLNFFDIRQKPKKKKY</sequence>
<accession>A0AA37SPE1</accession>
<keyword evidence="3" id="KW-1185">Reference proteome</keyword>
<dbReference type="AlphaFoldDB" id="A0AA37SPE1"/>
<dbReference type="EMBL" id="BSOH01000020">
    <property type="protein sequence ID" value="GLR18256.1"/>
    <property type="molecule type" value="Genomic_DNA"/>
</dbReference>
<evidence type="ECO:0000256" key="1">
    <source>
        <dbReference type="ARBA" id="ARBA00022649"/>
    </source>
</evidence>
<keyword evidence="1" id="KW-1277">Toxin-antitoxin system</keyword>
<reference evidence="2" key="1">
    <citation type="journal article" date="2014" name="Int. J. Syst. Evol. Microbiol.">
        <title>Complete genome sequence of Corynebacterium casei LMG S-19264T (=DSM 44701T), isolated from a smear-ripened cheese.</title>
        <authorList>
            <consortium name="US DOE Joint Genome Institute (JGI-PGF)"/>
            <person name="Walter F."/>
            <person name="Albersmeier A."/>
            <person name="Kalinowski J."/>
            <person name="Ruckert C."/>
        </authorList>
    </citation>
    <scope>NUCLEOTIDE SEQUENCE</scope>
    <source>
        <strain evidence="2">NBRC 108769</strain>
    </source>
</reference>
<comment type="caution">
    <text evidence="2">The sequence shown here is derived from an EMBL/GenBank/DDBJ whole genome shotgun (WGS) entry which is preliminary data.</text>
</comment>
<reference evidence="2" key="2">
    <citation type="submission" date="2023-01" db="EMBL/GenBank/DDBJ databases">
        <title>Draft genome sequence of Portibacter lacus strain NBRC 108769.</title>
        <authorList>
            <person name="Sun Q."/>
            <person name="Mori K."/>
        </authorList>
    </citation>
    <scope>NUCLEOTIDE SEQUENCE</scope>
    <source>
        <strain evidence="2">NBRC 108769</strain>
    </source>
</reference>
<dbReference type="Pfam" id="PF05016">
    <property type="entry name" value="ParE_toxin"/>
    <property type="match status" value="1"/>
</dbReference>
<protein>
    <recommendedName>
        <fullName evidence="4">Type II toxin-antitoxin system RelE/ParE family toxin</fullName>
    </recommendedName>
</protein>
<evidence type="ECO:0008006" key="4">
    <source>
        <dbReference type="Google" id="ProtNLM"/>
    </source>
</evidence>
<dbReference type="InterPro" id="IPR007712">
    <property type="entry name" value="RelE/ParE_toxin"/>
</dbReference>
<dbReference type="Proteomes" id="UP001156666">
    <property type="component" value="Unassembled WGS sequence"/>
</dbReference>
<organism evidence="2 3">
    <name type="scientific">Portibacter lacus</name>
    <dbReference type="NCBI Taxonomy" id="1099794"/>
    <lineage>
        <taxon>Bacteria</taxon>
        <taxon>Pseudomonadati</taxon>
        <taxon>Bacteroidota</taxon>
        <taxon>Saprospiria</taxon>
        <taxon>Saprospirales</taxon>
        <taxon>Haliscomenobacteraceae</taxon>
        <taxon>Portibacter</taxon>
    </lineage>
</organism>
<dbReference type="InterPro" id="IPR035093">
    <property type="entry name" value="RelE/ParE_toxin_dom_sf"/>
</dbReference>
<proteinExistence type="predicted"/>
<evidence type="ECO:0000313" key="3">
    <source>
        <dbReference type="Proteomes" id="UP001156666"/>
    </source>
</evidence>